<dbReference type="Proteomes" id="UP001195965">
    <property type="component" value="Chromosome"/>
</dbReference>
<evidence type="ECO:0000313" key="2">
    <source>
        <dbReference type="Proteomes" id="UP001195965"/>
    </source>
</evidence>
<keyword evidence="2" id="KW-1185">Reference proteome</keyword>
<protein>
    <submittedName>
        <fullName evidence="1">Thiamine phosphate synthase</fullName>
        <ecNumber evidence="1">2.5.1.3</ecNumber>
    </submittedName>
</protein>
<dbReference type="EC" id="2.5.1.3" evidence="1"/>
<dbReference type="EMBL" id="CP127526">
    <property type="protein sequence ID" value="XRI73601.1"/>
    <property type="molecule type" value="Genomic_DNA"/>
</dbReference>
<name>A0ACD5HGD7_9PROT</name>
<accession>A0ACD5HGD7</accession>
<evidence type="ECO:0000313" key="1">
    <source>
        <dbReference type="EMBL" id="XRI73601.1"/>
    </source>
</evidence>
<sequence>MNRGKHTIAGLYVITDAHWMPEPGFLEKAEAALRGGARILQYRDKGDPLRDGERRRQQAGALRDLCAQYDALFVVNDDPELARAVQAPALHVGAEDAPVAALRDAFGPQLCIGVSCYASLDKARQAVRDGADYVAFGAFFPSPSKPRATRVDLHVLQTARAELKMPLVAIGGITEDNGSQLIAAGADALAVISGVFAPPSVGEVEQAARHFAALFDDSGNKSKE</sequence>
<gene>
    <name evidence="1" type="primary">thiE</name>
    <name evidence="1" type="ORF">HHS34_014330</name>
</gene>
<organism evidence="1 2">
    <name type="scientific">Acidithiobacillus montserratensis</name>
    <dbReference type="NCBI Taxonomy" id="2729135"/>
    <lineage>
        <taxon>Bacteria</taxon>
        <taxon>Pseudomonadati</taxon>
        <taxon>Pseudomonadota</taxon>
        <taxon>Acidithiobacillia</taxon>
        <taxon>Acidithiobacillales</taxon>
        <taxon>Acidithiobacillaceae</taxon>
        <taxon>Acidithiobacillus</taxon>
    </lineage>
</organism>
<keyword evidence="1" id="KW-0808">Transferase</keyword>
<reference evidence="1 2" key="1">
    <citation type="journal article" date="2021" name="ISME J.">
        <title>Genomic evolution of the class Acidithiobacillia: deep-branching Proteobacteria living in extreme acidic conditions.</title>
        <authorList>
            <person name="Moya-Beltran A."/>
            <person name="Beard S."/>
            <person name="Rojas-Villalobos C."/>
            <person name="Issotta F."/>
            <person name="Gallardo Y."/>
            <person name="Ulloa R."/>
            <person name="Giaveno A."/>
            <person name="Degli Esposti M."/>
            <person name="Johnson D.B."/>
            <person name="Quatrini R."/>
        </authorList>
    </citation>
    <scope>NUCLEOTIDE SEQUENCE [LARGE SCALE GENOMIC DNA]</scope>
    <source>
        <strain evidence="1 2">GG1-14</strain>
    </source>
</reference>
<proteinExistence type="predicted"/>